<reference evidence="1" key="2">
    <citation type="submission" date="2022-06" db="UniProtKB">
        <authorList>
            <consortium name="EnsemblMetazoa"/>
        </authorList>
    </citation>
    <scope>IDENTIFICATION</scope>
    <source>
        <strain evidence="1">PS312</strain>
    </source>
</reference>
<proteinExistence type="predicted"/>
<accession>A0A2A6BCI8</accession>
<evidence type="ECO:0000313" key="2">
    <source>
        <dbReference type="Proteomes" id="UP000005239"/>
    </source>
</evidence>
<keyword evidence="2" id="KW-1185">Reference proteome</keyword>
<dbReference type="AlphaFoldDB" id="A0A2A6BCI8"/>
<sequence>MDETVMRDIGLQGMSCMAKCEQQRWQREDHHLDREMKRKTCERSTKEETVDGLDHVGETEMALLVMGGVSFDRSTEGGTKGVEDVSIIETGRTPI</sequence>
<dbReference type="EnsemblMetazoa" id="PPA22140.1">
    <property type="protein sequence ID" value="PPA22140.1"/>
    <property type="gene ID" value="WBGene00111694"/>
</dbReference>
<accession>A0A8R1YJB3</accession>
<organism evidence="1 2">
    <name type="scientific">Pristionchus pacificus</name>
    <name type="common">Parasitic nematode worm</name>
    <dbReference type="NCBI Taxonomy" id="54126"/>
    <lineage>
        <taxon>Eukaryota</taxon>
        <taxon>Metazoa</taxon>
        <taxon>Ecdysozoa</taxon>
        <taxon>Nematoda</taxon>
        <taxon>Chromadorea</taxon>
        <taxon>Rhabditida</taxon>
        <taxon>Rhabditina</taxon>
        <taxon>Diplogasteromorpha</taxon>
        <taxon>Diplogasteroidea</taxon>
        <taxon>Neodiplogasteridae</taxon>
        <taxon>Pristionchus</taxon>
    </lineage>
</organism>
<reference evidence="2" key="1">
    <citation type="journal article" date="2008" name="Nat. Genet.">
        <title>The Pristionchus pacificus genome provides a unique perspective on nematode lifestyle and parasitism.</title>
        <authorList>
            <person name="Dieterich C."/>
            <person name="Clifton S.W."/>
            <person name="Schuster L.N."/>
            <person name="Chinwalla A."/>
            <person name="Delehaunty K."/>
            <person name="Dinkelacker I."/>
            <person name="Fulton L."/>
            <person name="Fulton R."/>
            <person name="Godfrey J."/>
            <person name="Minx P."/>
            <person name="Mitreva M."/>
            <person name="Roeseler W."/>
            <person name="Tian H."/>
            <person name="Witte H."/>
            <person name="Yang S.P."/>
            <person name="Wilson R.K."/>
            <person name="Sommer R.J."/>
        </authorList>
    </citation>
    <scope>NUCLEOTIDE SEQUENCE [LARGE SCALE GENOMIC DNA]</scope>
    <source>
        <strain evidence="2">PS312</strain>
    </source>
</reference>
<evidence type="ECO:0000313" key="1">
    <source>
        <dbReference type="EnsemblMetazoa" id="PPA22140.1"/>
    </source>
</evidence>
<name>A0A2A6BCI8_PRIPA</name>
<gene>
    <name evidence="1" type="primary">WBGene00111694</name>
</gene>
<protein>
    <submittedName>
        <fullName evidence="1">Uncharacterized protein</fullName>
    </submittedName>
</protein>
<dbReference type="Proteomes" id="UP000005239">
    <property type="component" value="Unassembled WGS sequence"/>
</dbReference>